<dbReference type="EMBL" id="JOMQ01000001">
    <property type="protein sequence ID" value="OUJ04589.1"/>
    <property type="molecule type" value="Genomic_DNA"/>
</dbReference>
<name>A0A1Z5YZ83_9PROT</name>
<evidence type="ECO:0000313" key="2">
    <source>
        <dbReference type="EMBL" id="OUJ04589.1"/>
    </source>
</evidence>
<protein>
    <submittedName>
        <fullName evidence="2">Uncharacterized protein</fullName>
    </submittedName>
</protein>
<sequence>MKISLFLALTAFIPSLALADGTGDAHKVKTRFGVADSTTHELTLNGKPVHPRAIGNGFLLVDKVAQTGDADYLLLTSDGGAACPASFSVVKVTTSGATPTAFFGNCEDRHKVEVVEGKSIIVSFPEFRNQYVHVAGTTIVYDMPTGKLTENGRPIASSCQKAICEGL</sequence>
<keyword evidence="1" id="KW-0732">Signal</keyword>
<evidence type="ECO:0000313" key="3">
    <source>
        <dbReference type="Proteomes" id="UP000196086"/>
    </source>
</evidence>
<feature type="chain" id="PRO_5012396651" evidence="1">
    <location>
        <begin position="20"/>
        <end position="167"/>
    </location>
</feature>
<comment type="caution">
    <text evidence="2">The sequence shown here is derived from an EMBL/GenBank/DDBJ whole genome shotgun (WGS) entry which is preliminary data.</text>
</comment>
<accession>A0A1Z5YZ83</accession>
<feature type="signal peptide" evidence="1">
    <location>
        <begin position="1"/>
        <end position="19"/>
    </location>
</feature>
<dbReference type="AlphaFoldDB" id="A0A1Z5YZ83"/>
<dbReference type="Proteomes" id="UP000196086">
    <property type="component" value="Unassembled WGS sequence"/>
</dbReference>
<reference evidence="2 3" key="1">
    <citation type="submission" date="2014-06" db="EMBL/GenBank/DDBJ databases">
        <authorList>
            <person name="Ju J."/>
            <person name="Zhang J."/>
        </authorList>
    </citation>
    <scope>NUCLEOTIDE SEQUENCE [LARGE SCALE GENOMIC DNA]</scope>
    <source>
        <strain evidence="2 3">DsW_47</strain>
    </source>
</reference>
<dbReference type="RefSeq" id="WP_086650078.1">
    <property type="nucleotide sequence ID" value="NZ_JOMQ01000001.1"/>
</dbReference>
<organism evidence="2 3">
    <name type="scientific">Acetobacter cibinongensis</name>
    <dbReference type="NCBI Taxonomy" id="146475"/>
    <lineage>
        <taxon>Bacteria</taxon>
        <taxon>Pseudomonadati</taxon>
        <taxon>Pseudomonadota</taxon>
        <taxon>Alphaproteobacteria</taxon>
        <taxon>Acetobacterales</taxon>
        <taxon>Acetobacteraceae</taxon>
        <taxon>Acetobacter</taxon>
    </lineage>
</organism>
<dbReference type="OrthoDB" id="7221448at2"/>
<gene>
    <name evidence="2" type="ORF">HK14_00030</name>
</gene>
<proteinExistence type="predicted"/>
<evidence type="ECO:0000256" key="1">
    <source>
        <dbReference type="SAM" id="SignalP"/>
    </source>
</evidence>